<dbReference type="Pfam" id="PF01475">
    <property type="entry name" value="FUR"/>
    <property type="match status" value="1"/>
</dbReference>
<dbReference type="Proteomes" id="UP000019141">
    <property type="component" value="Unassembled WGS sequence"/>
</dbReference>
<dbReference type="InterPro" id="IPR036388">
    <property type="entry name" value="WH-like_DNA-bd_sf"/>
</dbReference>
<keyword evidence="4" id="KW-0805">Transcription regulation</keyword>
<dbReference type="PANTHER" id="PTHR33202:SF7">
    <property type="entry name" value="FERRIC UPTAKE REGULATION PROTEIN"/>
    <property type="match status" value="1"/>
</dbReference>
<reference evidence="10 11" key="1">
    <citation type="journal article" date="2014" name="Nature">
        <title>An environmental bacterial taxon with a large and distinct metabolic repertoire.</title>
        <authorList>
            <person name="Wilson M.C."/>
            <person name="Mori T."/>
            <person name="Ruckert C."/>
            <person name="Uria A.R."/>
            <person name="Helf M.J."/>
            <person name="Takada K."/>
            <person name="Gernert C."/>
            <person name="Steffens U.A."/>
            <person name="Heycke N."/>
            <person name="Schmitt S."/>
            <person name="Rinke C."/>
            <person name="Helfrich E.J."/>
            <person name="Brachmann A.O."/>
            <person name="Gurgui C."/>
            <person name="Wakimoto T."/>
            <person name="Kracht M."/>
            <person name="Crusemann M."/>
            <person name="Hentschel U."/>
            <person name="Abe I."/>
            <person name="Matsunaga S."/>
            <person name="Kalinowski J."/>
            <person name="Takeyama H."/>
            <person name="Piel J."/>
        </authorList>
    </citation>
    <scope>NUCLEOTIDE SEQUENCE [LARGE SCALE GENOMIC DNA]</scope>
    <source>
        <strain evidence="11">TSY1</strain>
    </source>
</reference>
<dbReference type="EMBL" id="AZHW01000213">
    <property type="protein sequence ID" value="ETX01620.1"/>
    <property type="molecule type" value="Genomic_DNA"/>
</dbReference>
<dbReference type="InterPro" id="IPR043135">
    <property type="entry name" value="Fur_C"/>
</dbReference>
<dbReference type="PANTHER" id="PTHR33202">
    <property type="entry name" value="ZINC UPTAKE REGULATION PROTEIN"/>
    <property type="match status" value="1"/>
</dbReference>
<evidence type="ECO:0000256" key="7">
    <source>
        <dbReference type="PIRSR" id="PIRSR602481-1"/>
    </source>
</evidence>
<dbReference type="Gene3D" id="3.30.1490.190">
    <property type="match status" value="1"/>
</dbReference>
<dbReference type="GO" id="GO:0000976">
    <property type="term" value="F:transcription cis-regulatory region binding"/>
    <property type="evidence" value="ECO:0007669"/>
    <property type="project" value="TreeGrafter"/>
</dbReference>
<dbReference type="InterPro" id="IPR036390">
    <property type="entry name" value="WH_DNA-bd_sf"/>
</dbReference>
<keyword evidence="11" id="KW-1185">Reference proteome</keyword>
<accession>W4LUR2</accession>
<gene>
    <name evidence="10" type="ORF">ETSY1_06725</name>
</gene>
<feature type="binding site" evidence="7">
    <location>
        <position position="134"/>
    </location>
    <ligand>
        <name>Zn(2+)</name>
        <dbReference type="ChEBI" id="CHEBI:29105"/>
    </ligand>
</feature>
<keyword evidence="2" id="KW-0678">Repressor</keyword>
<dbReference type="AlphaFoldDB" id="W4LUR2"/>
<evidence type="ECO:0000256" key="6">
    <source>
        <dbReference type="ARBA" id="ARBA00023163"/>
    </source>
</evidence>
<dbReference type="HOGENOM" id="CLU_096072_4_2_7"/>
<dbReference type="InterPro" id="IPR002481">
    <property type="entry name" value="FUR"/>
</dbReference>
<dbReference type="GO" id="GO:0003700">
    <property type="term" value="F:DNA-binding transcription factor activity"/>
    <property type="evidence" value="ECO:0007669"/>
    <property type="project" value="InterPro"/>
</dbReference>
<keyword evidence="6" id="KW-0804">Transcription</keyword>
<feature type="region of interest" description="Disordered" evidence="9">
    <location>
        <begin position="145"/>
        <end position="169"/>
    </location>
</feature>
<protein>
    <recommendedName>
        <fullName evidence="12">Fur family transcriptional regulator</fullName>
    </recommendedName>
</protein>
<dbReference type="GO" id="GO:1900376">
    <property type="term" value="P:regulation of secondary metabolite biosynthetic process"/>
    <property type="evidence" value="ECO:0007669"/>
    <property type="project" value="TreeGrafter"/>
</dbReference>
<feature type="binding site" evidence="7">
    <location>
        <position position="131"/>
    </location>
    <ligand>
        <name>Zn(2+)</name>
        <dbReference type="ChEBI" id="CHEBI:29105"/>
    </ligand>
</feature>
<sequence>MPPAVERLRQAGLKATGPRVMLLSALEQDRRHPTAEQLYESLQAHHPSLSLSTVYQTLDTFIRKGLCRRVSDAGDRLRVDGTPQDHDHAVCRTCGSIFDIDREIFPRPLPPAHLPNGLSVTGLRVEYDVICAVCQSQEQTPVLVGAPQARNRPSPGKANRQRKALPKIT</sequence>
<evidence type="ECO:0000256" key="2">
    <source>
        <dbReference type="ARBA" id="ARBA00022491"/>
    </source>
</evidence>
<evidence type="ECO:0000256" key="5">
    <source>
        <dbReference type="ARBA" id="ARBA00023125"/>
    </source>
</evidence>
<feature type="binding site" evidence="7">
    <location>
        <position position="91"/>
    </location>
    <ligand>
        <name>Zn(2+)</name>
        <dbReference type="ChEBI" id="CHEBI:29105"/>
    </ligand>
</feature>
<evidence type="ECO:0000256" key="4">
    <source>
        <dbReference type="ARBA" id="ARBA00023015"/>
    </source>
</evidence>
<organism evidence="10 11">
    <name type="scientific">Entotheonella factor</name>
    <dbReference type="NCBI Taxonomy" id="1429438"/>
    <lineage>
        <taxon>Bacteria</taxon>
        <taxon>Pseudomonadati</taxon>
        <taxon>Nitrospinota/Tectimicrobiota group</taxon>
        <taxon>Candidatus Tectimicrobiota</taxon>
        <taxon>Candidatus Entotheonellia</taxon>
        <taxon>Candidatus Entotheonellales</taxon>
        <taxon>Candidatus Entotheonellaceae</taxon>
        <taxon>Candidatus Entotheonella</taxon>
    </lineage>
</organism>
<evidence type="ECO:0000256" key="3">
    <source>
        <dbReference type="ARBA" id="ARBA00022833"/>
    </source>
</evidence>
<keyword evidence="8" id="KW-0408">Iron</keyword>
<feature type="binding site" evidence="7">
    <location>
        <position position="94"/>
    </location>
    <ligand>
        <name>Zn(2+)</name>
        <dbReference type="ChEBI" id="CHEBI:29105"/>
    </ligand>
</feature>
<evidence type="ECO:0000256" key="9">
    <source>
        <dbReference type="SAM" id="MobiDB-lite"/>
    </source>
</evidence>
<comment type="caution">
    <text evidence="10">The sequence shown here is derived from an EMBL/GenBank/DDBJ whole genome shotgun (WGS) entry which is preliminary data.</text>
</comment>
<name>W4LUR2_ENTF1</name>
<dbReference type="Gene3D" id="1.10.10.10">
    <property type="entry name" value="Winged helix-like DNA-binding domain superfamily/Winged helix DNA-binding domain"/>
    <property type="match status" value="1"/>
</dbReference>
<evidence type="ECO:0000256" key="1">
    <source>
        <dbReference type="ARBA" id="ARBA00007957"/>
    </source>
</evidence>
<feature type="compositionally biased region" description="Basic residues" evidence="9">
    <location>
        <begin position="159"/>
        <end position="169"/>
    </location>
</feature>
<comment type="cofactor">
    <cofactor evidence="8">
        <name>Mn(2+)</name>
        <dbReference type="ChEBI" id="CHEBI:29035"/>
    </cofactor>
    <cofactor evidence="8">
        <name>Fe(2+)</name>
        <dbReference type="ChEBI" id="CHEBI:29033"/>
    </cofactor>
    <text evidence="8">Binds 1 Mn(2+) or Fe(2+) ion per subunit.</text>
</comment>
<keyword evidence="3 7" id="KW-0862">Zinc</keyword>
<dbReference type="SUPFAM" id="SSF46785">
    <property type="entry name" value="Winged helix' DNA-binding domain"/>
    <property type="match status" value="1"/>
</dbReference>
<dbReference type="CDD" id="cd07153">
    <property type="entry name" value="Fur_like"/>
    <property type="match status" value="1"/>
</dbReference>
<dbReference type="GO" id="GO:0008270">
    <property type="term" value="F:zinc ion binding"/>
    <property type="evidence" value="ECO:0007669"/>
    <property type="project" value="TreeGrafter"/>
</dbReference>
<feature type="binding site" evidence="8">
    <location>
        <position position="87"/>
    </location>
    <ligand>
        <name>Fe cation</name>
        <dbReference type="ChEBI" id="CHEBI:24875"/>
    </ligand>
</feature>
<evidence type="ECO:0000256" key="8">
    <source>
        <dbReference type="PIRSR" id="PIRSR602481-2"/>
    </source>
</evidence>
<keyword evidence="7" id="KW-0479">Metal-binding</keyword>
<comment type="cofactor">
    <cofactor evidence="7">
        <name>Zn(2+)</name>
        <dbReference type="ChEBI" id="CHEBI:29105"/>
    </cofactor>
    <text evidence="7">Binds 1 zinc ion per subunit.</text>
</comment>
<keyword evidence="5" id="KW-0238">DNA-binding</keyword>
<evidence type="ECO:0008006" key="12">
    <source>
        <dbReference type="Google" id="ProtNLM"/>
    </source>
</evidence>
<proteinExistence type="inferred from homology"/>
<dbReference type="GO" id="GO:0045892">
    <property type="term" value="P:negative regulation of DNA-templated transcription"/>
    <property type="evidence" value="ECO:0007669"/>
    <property type="project" value="TreeGrafter"/>
</dbReference>
<evidence type="ECO:0000313" key="10">
    <source>
        <dbReference type="EMBL" id="ETX01620.1"/>
    </source>
</evidence>
<comment type="similarity">
    <text evidence="1">Belongs to the Fur family.</text>
</comment>
<evidence type="ECO:0000313" key="11">
    <source>
        <dbReference type="Proteomes" id="UP000019141"/>
    </source>
</evidence>